<dbReference type="PROSITE" id="PS00028">
    <property type="entry name" value="ZINC_FINGER_C2H2_1"/>
    <property type="match status" value="1"/>
</dbReference>
<dbReference type="EMBL" id="JNBS01000565">
    <property type="protein sequence ID" value="OQS04719.1"/>
    <property type="molecule type" value="Genomic_DNA"/>
</dbReference>
<evidence type="ECO:0000259" key="2">
    <source>
        <dbReference type="PROSITE" id="PS00028"/>
    </source>
</evidence>
<gene>
    <name evidence="3" type="ORF">THRCLA_03061</name>
</gene>
<evidence type="ECO:0000256" key="1">
    <source>
        <dbReference type="SAM" id="Phobius"/>
    </source>
</evidence>
<feature type="transmembrane region" description="Helical" evidence="1">
    <location>
        <begin position="737"/>
        <end position="757"/>
    </location>
</feature>
<organism evidence="3 4">
    <name type="scientific">Thraustotheca clavata</name>
    <dbReference type="NCBI Taxonomy" id="74557"/>
    <lineage>
        <taxon>Eukaryota</taxon>
        <taxon>Sar</taxon>
        <taxon>Stramenopiles</taxon>
        <taxon>Oomycota</taxon>
        <taxon>Saprolegniomycetes</taxon>
        <taxon>Saprolegniales</taxon>
        <taxon>Achlyaceae</taxon>
        <taxon>Thraustotheca</taxon>
    </lineage>
</organism>
<proteinExistence type="predicted"/>
<dbReference type="PANTHER" id="PTHR31827:SF1">
    <property type="entry name" value="EMB|CAB89363.1"/>
    <property type="match status" value="1"/>
</dbReference>
<comment type="caution">
    <text evidence="3">The sequence shown here is derived from an EMBL/GenBank/DDBJ whole genome shotgun (WGS) entry which is preliminary data.</text>
</comment>
<feature type="domain" description="C2H2-type" evidence="2">
    <location>
        <begin position="1132"/>
        <end position="1154"/>
    </location>
</feature>
<protein>
    <recommendedName>
        <fullName evidence="2">C2H2-type domain-containing protein</fullName>
    </recommendedName>
</protein>
<evidence type="ECO:0000313" key="3">
    <source>
        <dbReference type="EMBL" id="OQS04719.1"/>
    </source>
</evidence>
<sequence length="1156" mass="132145">MTKNTQLSPIRYPLKKYSTCYARNNEEGFVSALDTILESTVDSRVRLTPLRSRQSRCEQFLTSYCPVQQVALGNLNEDEWVLLLNEDAAGIHDQRHLLNALSISVDVYFIWDRAYTAAQKQVLPYVSLCFSRFIAYNVNTPTWTAPGILSSSDERKFLGKLALLQTNSLSPSYLFDCIHNLVLFRTVCAMVWRHENPKKQDQSKAVAEIALALFDAEHDIVTPQPNMIALSSTTLQTPRCLKQWPATMSPSTSFKQQYKQRRKVYNLLEQTVENSQRWIRDHCSVQALMTAQTQRVPFALRRFERVFLRMKYRLIYKRFDRWRAQVHWERIQFQIQTFFRLKCVQKLCVWARSHVRQKLVHYVQKWQTATSGLREVELLAAQITLQAWFRSLNIQRQVEHFRKQKSAHAIQITWKHWVKSRYVKRELGYLKYKAATSRIERFYICYRFCYRDKVSRIENRSARLITRSIRQVAAKRTTSGYRLERRKRNHAAIKIQRWFRQQVAEYALQIQQTLLRHYSARVLQRLMKWAALTFVIRRRVANRRVLQHKAAVKLQQAYRSKLARAKLWQLRDEIEAYCRCKLLQEMWQRASATSIQQWWRHRKAWWAHTRKSQLFLCKKNSKSGYDRVCLLPLTKQQAIGMNPPSIDELPSDVRKALRVYCIEPHVATDTRSMHALLKNEFIVESLAPTIYVLPRRGQPNAVFLVIGAIMIFLGVAVSLLAAIALDYWYNDMPAACLSLISLGFIALLLVSIISKLVTEITDFSKTRNACIVSSKLSSFNPDILVGHGYGCTIVSQLIADGKWVGPTLLLAPDSTPSSLGKNVYLQTCGSLYQLPHTQLKPIPLMKCLPCLPQVNVFTSHPPKPIYQPEENLDVDTGTFDDLVAYTLDHENDETLSANEAFDKSELDILYTFLSEHEEPVVDISVKDDDGVLTLNLLDDSQLDAMLDSEELEQELNEVKLLPPPGYVEPKETCFELDTEISGKNRRLCKMEGCHKRSRSHGLCIAHGGGRRCAVEGCNKSSQGGNLCIKHGGGKRCEIQGCERAAQSNMLCKAHGGGPRCLFDGCDRSSQGGGYCRSHGGGKRCLFEGCDKGTQRGDFCALHGGSRLCGVAGCMRNDRGGGFCATHGGGKRCSEPGCMKPCRRQGLCSAHFRLHTE</sequence>
<feature type="transmembrane region" description="Helical" evidence="1">
    <location>
        <begin position="701"/>
        <end position="725"/>
    </location>
</feature>
<dbReference type="InterPro" id="IPR056866">
    <property type="entry name" value="Znf_WRKY19"/>
</dbReference>
<dbReference type="OrthoDB" id="77038at2759"/>
<dbReference type="AlphaFoldDB" id="A0A1W0A3E5"/>
<evidence type="ECO:0000313" key="4">
    <source>
        <dbReference type="Proteomes" id="UP000243217"/>
    </source>
</evidence>
<keyword evidence="1" id="KW-0472">Membrane</keyword>
<dbReference type="PANTHER" id="PTHR31827">
    <property type="entry name" value="EMB|CAB89363.1"/>
    <property type="match status" value="1"/>
</dbReference>
<dbReference type="Proteomes" id="UP000243217">
    <property type="component" value="Unassembled WGS sequence"/>
</dbReference>
<accession>A0A1W0A3E5</accession>
<reference evidence="3 4" key="1">
    <citation type="journal article" date="2014" name="Genome Biol. Evol.">
        <title>The secreted proteins of Achlya hypogyna and Thraustotheca clavata identify the ancestral oomycete secretome and reveal gene acquisitions by horizontal gene transfer.</title>
        <authorList>
            <person name="Misner I."/>
            <person name="Blouin N."/>
            <person name="Leonard G."/>
            <person name="Richards T.A."/>
            <person name="Lane C.E."/>
        </authorList>
    </citation>
    <scope>NUCLEOTIDE SEQUENCE [LARGE SCALE GENOMIC DNA]</scope>
    <source>
        <strain evidence="3 4">ATCC 34112</strain>
    </source>
</reference>
<keyword evidence="1" id="KW-1133">Transmembrane helix</keyword>
<dbReference type="InterPro" id="IPR013087">
    <property type="entry name" value="Znf_C2H2_type"/>
</dbReference>
<keyword evidence="1" id="KW-0812">Transmembrane</keyword>
<dbReference type="PROSITE" id="PS50096">
    <property type="entry name" value="IQ"/>
    <property type="match status" value="1"/>
</dbReference>
<name>A0A1W0A3E5_9STRA</name>
<dbReference type="STRING" id="74557.A0A1W0A3E5"/>
<dbReference type="Pfam" id="PF24906">
    <property type="entry name" value="Zf_WRKY19"/>
    <property type="match status" value="3"/>
</dbReference>
<keyword evidence="4" id="KW-1185">Reference proteome</keyword>